<proteinExistence type="predicted"/>
<reference evidence="2" key="1">
    <citation type="submission" date="2019-08" db="EMBL/GenBank/DDBJ databases">
        <authorList>
            <person name="Kucharzyk K."/>
            <person name="Murdoch R.W."/>
            <person name="Higgins S."/>
            <person name="Loffler F."/>
        </authorList>
    </citation>
    <scope>NUCLEOTIDE SEQUENCE</scope>
</reference>
<evidence type="ECO:0000313" key="2">
    <source>
        <dbReference type="EMBL" id="MPL68867.1"/>
    </source>
</evidence>
<gene>
    <name evidence="2" type="ORF">SDC9_14600</name>
</gene>
<sequence length="198" mass="22645">MTYYRILSLLILAAAPLMANWIPEQWGWENSVVEWLQVAVLALGLLLSWKQPSGSFGLFTTPIWLILIGRELSWGRVLFPLGVNAHGPYFPALKQLWYGQAVYPIVAILLLGWIFAIIKYKLYKVPLAMIKNKTFPWINLAITFLGVVTTHFSEHILHLQKVEEIAETVVYVGFIVLALQIKQAVIKPENNKQYQVDR</sequence>
<keyword evidence="1" id="KW-0472">Membrane</keyword>
<dbReference type="AlphaFoldDB" id="A0A644TQY1"/>
<protein>
    <submittedName>
        <fullName evidence="2">Uncharacterized protein</fullName>
    </submittedName>
</protein>
<feature type="transmembrane region" description="Helical" evidence="1">
    <location>
        <begin position="35"/>
        <end position="51"/>
    </location>
</feature>
<feature type="transmembrane region" description="Helical" evidence="1">
    <location>
        <begin position="134"/>
        <end position="153"/>
    </location>
</feature>
<dbReference type="EMBL" id="VSSQ01000044">
    <property type="protein sequence ID" value="MPL68867.1"/>
    <property type="molecule type" value="Genomic_DNA"/>
</dbReference>
<feature type="transmembrane region" description="Helical" evidence="1">
    <location>
        <begin position="101"/>
        <end position="122"/>
    </location>
</feature>
<evidence type="ECO:0000256" key="1">
    <source>
        <dbReference type="SAM" id="Phobius"/>
    </source>
</evidence>
<keyword evidence="1" id="KW-1133">Transmembrane helix</keyword>
<organism evidence="2">
    <name type="scientific">bioreactor metagenome</name>
    <dbReference type="NCBI Taxonomy" id="1076179"/>
    <lineage>
        <taxon>unclassified sequences</taxon>
        <taxon>metagenomes</taxon>
        <taxon>ecological metagenomes</taxon>
    </lineage>
</organism>
<comment type="caution">
    <text evidence="2">The sequence shown here is derived from an EMBL/GenBank/DDBJ whole genome shotgun (WGS) entry which is preliminary data.</text>
</comment>
<name>A0A644TQY1_9ZZZZ</name>
<feature type="transmembrane region" description="Helical" evidence="1">
    <location>
        <begin position="63"/>
        <end position="81"/>
    </location>
</feature>
<keyword evidence="1" id="KW-0812">Transmembrane</keyword>
<feature type="transmembrane region" description="Helical" evidence="1">
    <location>
        <begin position="165"/>
        <end position="185"/>
    </location>
</feature>
<accession>A0A644TQY1</accession>